<organism evidence="2 3">
    <name type="scientific">Amycolatopsis bartoniae</name>
    <dbReference type="NCBI Taxonomy" id="941986"/>
    <lineage>
        <taxon>Bacteria</taxon>
        <taxon>Bacillati</taxon>
        <taxon>Actinomycetota</taxon>
        <taxon>Actinomycetes</taxon>
        <taxon>Pseudonocardiales</taxon>
        <taxon>Pseudonocardiaceae</taxon>
        <taxon>Amycolatopsis</taxon>
    </lineage>
</organism>
<protein>
    <recommendedName>
        <fullName evidence="4">PpiC domain-containing protein</fullName>
    </recommendedName>
</protein>
<gene>
    <name evidence="2" type="ORF">GCM10017566_18020</name>
</gene>
<feature type="signal peptide" evidence="1">
    <location>
        <begin position="1"/>
        <end position="32"/>
    </location>
</feature>
<comment type="caution">
    <text evidence="2">The sequence shown here is derived from an EMBL/GenBank/DDBJ whole genome shotgun (WGS) entry which is preliminary data.</text>
</comment>
<dbReference type="AlphaFoldDB" id="A0A8H9IX86"/>
<proteinExistence type="predicted"/>
<evidence type="ECO:0000256" key="1">
    <source>
        <dbReference type="SAM" id="SignalP"/>
    </source>
</evidence>
<evidence type="ECO:0008006" key="4">
    <source>
        <dbReference type="Google" id="ProtNLM"/>
    </source>
</evidence>
<name>A0A8H9IX86_9PSEU</name>
<keyword evidence="3" id="KW-1185">Reference proteome</keyword>
<evidence type="ECO:0000313" key="2">
    <source>
        <dbReference type="EMBL" id="GHF45372.1"/>
    </source>
</evidence>
<reference evidence="2" key="2">
    <citation type="submission" date="2020-09" db="EMBL/GenBank/DDBJ databases">
        <authorList>
            <person name="Sun Q."/>
            <person name="Zhou Y."/>
        </authorList>
    </citation>
    <scope>NUCLEOTIDE SEQUENCE</scope>
    <source>
        <strain evidence="2">CGMCC 4.7679</strain>
    </source>
</reference>
<sequence length="327" mass="34499">MRIMSRPRALVAAVAACLLLAGCGSGPSQVRAAFLLGDTEVSQDTVQQLIDKAVREQPAAQQLSQQHKLDQLGREIVGQLAQHELLVKAARQEGLVADEATVSGLLGEDPLVTPVSANGVDPSQLARQIAYRARDHREVFTDYGLMQALGRKHFGGLSVTYDYTVVTSDDGGAQPQSMRDKAFAKAERMAASPAAADQVLREDAAAGVQTGSGQQISAVQSPAAASTVLFGVPQGTVVAFQPSQQDTTWLVAVVRQRDSGVPSTAQQSAEPTEDQLVSTGLRLLQPYSEQLRINPRYGVWDPVAMAVAPSAAESTGFVAPVKGSAQS</sequence>
<feature type="chain" id="PRO_5034503955" description="PpiC domain-containing protein" evidence="1">
    <location>
        <begin position="33"/>
        <end position="327"/>
    </location>
</feature>
<keyword evidence="1" id="KW-0732">Signal</keyword>
<accession>A0A8H9IX86</accession>
<dbReference type="Proteomes" id="UP000658656">
    <property type="component" value="Unassembled WGS sequence"/>
</dbReference>
<dbReference type="PROSITE" id="PS51257">
    <property type="entry name" value="PROKAR_LIPOPROTEIN"/>
    <property type="match status" value="1"/>
</dbReference>
<evidence type="ECO:0000313" key="3">
    <source>
        <dbReference type="Proteomes" id="UP000658656"/>
    </source>
</evidence>
<dbReference type="OrthoDB" id="5175106at2"/>
<dbReference type="EMBL" id="BNAV01000002">
    <property type="protein sequence ID" value="GHF45372.1"/>
    <property type="molecule type" value="Genomic_DNA"/>
</dbReference>
<reference evidence="2" key="1">
    <citation type="journal article" date="2014" name="Int. J. Syst. Evol. Microbiol.">
        <title>Complete genome sequence of Corynebacterium casei LMG S-19264T (=DSM 44701T), isolated from a smear-ripened cheese.</title>
        <authorList>
            <consortium name="US DOE Joint Genome Institute (JGI-PGF)"/>
            <person name="Walter F."/>
            <person name="Albersmeier A."/>
            <person name="Kalinowski J."/>
            <person name="Ruckert C."/>
        </authorList>
    </citation>
    <scope>NUCLEOTIDE SEQUENCE</scope>
    <source>
        <strain evidence="2">CGMCC 4.7679</strain>
    </source>
</reference>